<evidence type="ECO:0000256" key="9">
    <source>
        <dbReference type="ARBA" id="ARBA00023235"/>
    </source>
</evidence>
<dbReference type="FunFam" id="3.30.310.50:FF:000002">
    <property type="entry name" value="Phosphoglucomutase 5"/>
    <property type="match status" value="1"/>
</dbReference>
<dbReference type="AlphaFoldDB" id="A0A267G8Z0"/>
<keyword evidence="8 13" id="KW-0460">Magnesium</keyword>
<name>A0A267G8Z0_9PLAT</name>
<dbReference type="Gene3D" id="3.30.310.50">
    <property type="entry name" value="Alpha-D-phosphohexomutase, C-terminal domain"/>
    <property type="match status" value="1"/>
</dbReference>
<dbReference type="STRING" id="282301.A0A267G8Z0"/>
<dbReference type="PROSITE" id="PS00710">
    <property type="entry name" value="PGM_PMM"/>
    <property type="match status" value="1"/>
</dbReference>
<sequence>LQMAQSLKSESIKTSPIDGQKAGTSGLRKPTKVFTSENYLENFIQATLSALGDSLVGSKLVLGGDGRYFCDVAAGRIVEICAGNGVSEVFVGQNGILSTPSVSCVIRKRQLTGGIVLTASHNPGGPDNDFGVKFNVANGGPAPESFTDKIYANTRSIAEYRVAKGASVDLSKLGRTEFTVDGKPFVVEVIDSVADYEELMSSIFDFDRLREFIAGGTGCSVLANPLHGVMGPYVKRLLCQRLGVPESQAVNCVPLPDFGGGHPDPNLTYAAELVNAMRSGSYDLGLAFDGDGDRNMILGKSGFFVTPCDSLAVLAANLECIPYFKRTGVNGFARSMPTSGAVDLVAKRLGLKCYEVPTGWKFFGNLMDAKLISLCGEESFGTGSDHIREKDGLWAALAWLSVLADKRASVEDIVKAHWAEFGRNFYTRYDYENVTSESANQLMTDLQSRLSSLPGVTLTGGGRSYTVASADNFSYKDPVDASVTSNQGVRVVFSDGSRIIYRLSGTGSSGATIRVYVEQYEAAGGNVLADPAETLRPLVEVALSLSRMAELTGRDAPTVIT</sequence>
<evidence type="ECO:0000256" key="3">
    <source>
        <dbReference type="ARBA" id="ARBA00010231"/>
    </source>
</evidence>
<protein>
    <recommendedName>
        <fullName evidence="4">phosphoglucomutase (alpha-D-glucose-1,6-bisphosphate-dependent)</fullName>
        <ecNumber evidence="4">5.4.2.2</ecNumber>
    </recommendedName>
</protein>
<dbReference type="Pfam" id="PF02879">
    <property type="entry name" value="PGM_PMM_II"/>
    <property type="match status" value="1"/>
</dbReference>
<dbReference type="InterPro" id="IPR016066">
    <property type="entry name" value="A-D-PHexomutase_CS"/>
</dbReference>
<dbReference type="GO" id="GO:0006006">
    <property type="term" value="P:glucose metabolic process"/>
    <property type="evidence" value="ECO:0007669"/>
    <property type="project" value="UniProtKB-KW"/>
</dbReference>
<dbReference type="OrthoDB" id="2291at2759"/>
<comment type="catalytic activity">
    <reaction evidence="12">
        <text>O-phospho-L-seryl-[protein] + alpha-D-glucose 1-phosphate = alpha-D-glucose 1,6-bisphosphate + L-seryl-[protein]</text>
        <dbReference type="Rhea" id="RHEA:68748"/>
        <dbReference type="Rhea" id="RHEA-COMP:9863"/>
        <dbReference type="Rhea" id="RHEA-COMP:11604"/>
        <dbReference type="ChEBI" id="CHEBI:29999"/>
        <dbReference type="ChEBI" id="CHEBI:58392"/>
        <dbReference type="ChEBI" id="CHEBI:58601"/>
        <dbReference type="ChEBI" id="CHEBI:83421"/>
    </reaction>
</comment>
<evidence type="ECO:0000256" key="4">
    <source>
        <dbReference type="ARBA" id="ARBA00012728"/>
    </source>
</evidence>
<comment type="cofactor">
    <cofactor evidence="2">
        <name>Mg(2+)</name>
        <dbReference type="ChEBI" id="CHEBI:18420"/>
    </cofactor>
</comment>
<evidence type="ECO:0000313" key="19">
    <source>
        <dbReference type="Proteomes" id="UP000215902"/>
    </source>
</evidence>
<dbReference type="SUPFAM" id="SSF53738">
    <property type="entry name" value="Phosphoglucomutase, first 3 domains"/>
    <property type="match status" value="3"/>
</dbReference>
<dbReference type="PANTHER" id="PTHR22573:SF2">
    <property type="entry name" value="PHOSPHOGLUCOMUTASE"/>
    <property type="match status" value="1"/>
</dbReference>
<evidence type="ECO:0000256" key="11">
    <source>
        <dbReference type="ARBA" id="ARBA00049318"/>
    </source>
</evidence>
<keyword evidence="5" id="KW-0313">Glucose metabolism</keyword>
<feature type="region of interest" description="Disordered" evidence="14">
    <location>
        <begin position="1"/>
        <end position="28"/>
    </location>
</feature>
<comment type="caution">
    <text evidence="18">The sequence shown here is derived from an EMBL/GenBank/DDBJ whole genome shotgun (WGS) entry which is preliminary data.</text>
</comment>
<dbReference type="Pfam" id="PF24947">
    <property type="entry name" value="PGM1_C_vert_fung"/>
    <property type="match status" value="1"/>
</dbReference>
<evidence type="ECO:0000256" key="6">
    <source>
        <dbReference type="ARBA" id="ARBA00022553"/>
    </source>
</evidence>
<dbReference type="FunFam" id="3.40.120.10:FF:000006">
    <property type="entry name" value="Phosphoglucomutase PgmA"/>
    <property type="match status" value="1"/>
</dbReference>
<evidence type="ECO:0000256" key="5">
    <source>
        <dbReference type="ARBA" id="ARBA00022526"/>
    </source>
</evidence>
<dbReference type="GO" id="GO:0004614">
    <property type="term" value="F:phosphoglucomutase activity"/>
    <property type="evidence" value="ECO:0007669"/>
    <property type="project" value="UniProtKB-EC"/>
</dbReference>
<dbReference type="InterPro" id="IPR036900">
    <property type="entry name" value="A-D-PHexomutase_C_sf"/>
</dbReference>
<dbReference type="Pfam" id="PF02878">
    <property type="entry name" value="PGM_PMM_I"/>
    <property type="match status" value="1"/>
</dbReference>
<gene>
    <name evidence="18" type="ORF">BOX15_Mlig007434g3</name>
</gene>
<accession>A0A267G8Z0</accession>
<evidence type="ECO:0000256" key="13">
    <source>
        <dbReference type="RuleBase" id="RU004326"/>
    </source>
</evidence>
<evidence type="ECO:0000256" key="7">
    <source>
        <dbReference type="ARBA" id="ARBA00022723"/>
    </source>
</evidence>
<evidence type="ECO:0000259" key="17">
    <source>
        <dbReference type="Pfam" id="PF02880"/>
    </source>
</evidence>
<comment type="similarity">
    <text evidence="3 13">Belongs to the phosphohexose mutase family.</text>
</comment>
<evidence type="ECO:0000256" key="8">
    <source>
        <dbReference type="ARBA" id="ARBA00022842"/>
    </source>
</evidence>
<dbReference type="InterPro" id="IPR045244">
    <property type="entry name" value="PGM"/>
</dbReference>
<dbReference type="FunFam" id="3.40.120.10:FF:000004">
    <property type="entry name" value="Phosphoglucomutase 5"/>
    <property type="match status" value="1"/>
</dbReference>
<dbReference type="NCBIfam" id="NF005737">
    <property type="entry name" value="PRK07564.1-1"/>
    <property type="match status" value="1"/>
</dbReference>
<proteinExistence type="inferred from homology"/>
<dbReference type="InterPro" id="IPR016055">
    <property type="entry name" value="A-D-PHexomutase_a/b/a-I/II/III"/>
</dbReference>
<feature type="domain" description="Alpha-D-phosphohexomutase alpha/beta/alpha" evidence="15">
    <location>
        <begin position="20"/>
        <end position="160"/>
    </location>
</feature>
<dbReference type="Gene3D" id="3.40.120.10">
    <property type="entry name" value="Alpha-D-Glucose-1,6-Bisphosphate, subunit A, domain 3"/>
    <property type="match status" value="3"/>
</dbReference>
<dbReference type="CDD" id="cd03085">
    <property type="entry name" value="PGM1"/>
    <property type="match status" value="1"/>
</dbReference>
<comment type="catalytic activity">
    <reaction evidence="1">
        <text>alpha-D-glucose 1-phosphate = alpha-D-glucose 6-phosphate</text>
        <dbReference type="Rhea" id="RHEA:23536"/>
        <dbReference type="ChEBI" id="CHEBI:58225"/>
        <dbReference type="ChEBI" id="CHEBI:58601"/>
        <dbReference type="EC" id="5.4.2.2"/>
    </reaction>
</comment>
<dbReference type="Proteomes" id="UP000215902">
    <property type="component" value="Unassembled WGS sequence"/>
</dbReference>
<dbReference type="EMBL" id="NIVC01000467">
    <property type="protein sequence ID" value="PAA82488.1"/>
    <property type="molecule type" value="Genomic_DNA"/>
</dbReference>
<keyword evidence="19" id="KW-1185">Reference proteome</keyword>
<dbReference type="PRINTS" id="PR00509">
    <property type="entry name" value="PGMPMM"/>
</dbReference>
<dbReference type="InterPro" id="IPR005841">
    <property type="entry name" value="Alpha-D-phosphohexomutase_SF"/>
</dbReference>
<organism evidence="18 19">
    <name type="scientific">Macrostomum lignano</name>
    <dbReference type="NCBI Taxonomy" id="282301"/>
    <lineage>
        <taxon>Eukaryota</taxon>
        <taxon>Metazoa</taxon>
        <taxon>Spiralia</taxon>
        <taxon>Lophotrochozoa</taxon>
        <taxon>Platyhelminthes</taxon>
        <taxon>Rhabditophora</taxon>
        <taxon>Macrostomorpha</taxon>
        <taxon>Macrostomida</taxon>
        <taxon>Macrostomidae</taxon>
        <taxon>Macrostomum</taxon>
    </lineage>
</organism>
<evidence type="ECO:0000256" key="12">
    <source>
        <dbReference type="ARBA" id="ARBA00049409"/>
    </source>
</evidence>
<feature type="non-terminal residue" evidence="18">
    <location>
        <position position="1"/>
    </location>
</feature>
<evidence type="ECO:0000259" key="16">
    <source>
        <dbReference type="Pfam" id="PF02879"/>
    </source>
</evidence>
<feature type="domain" description="Alpha-D-phosphohexomutase alpha/beta/alpha" evidence="17">
    <location>
        <begin position="320"/>
        <end position="421"/>
    </location>
</feature>
<dbReference type="InterPro" id="IPR005846">
    <property type="entry name" value="A-D-PHexomutase_a/b/a-III"/>
</dbReference>
<evidence type="ECO:0000256" key="2">
    <source>
        <dbReference type="ARBA" id="ARBA00001946"/>
    </source>
</evidence>
<evidence type="ECO:0000256" key="10">
    <source>
        <dbReference type="ARBA" id="ARBA00023277"/>
    </source>
</evidence>
<feature type="domain" description="Alpha-D-phosphohexomutase alpha/beta/alpha" evidence="16">
    <location>
        <begin position="215"/>
        <end position="300"/>
    </location>
</feature>
<keyword evidence="10" id="KW-0119">Carbohydrate metabolism</keyword>
<feature type="compositionally biased region" description="Polar residues" evidence="14">
    <location>
        <begin position="1"/>
        <end position="14"/>
    </location>
</feature>
<keyword evidence="7 13" id="KW-0479">Metal-binding</keyword>
<dbReference type="PANTHER" id="PTHR22573">
    <property type="entry name" value="PHOSPHOHEXOMUTASE FAMILY MEMBER"/>
    <property type="match status" value="1"/>
</dbReference>
<dbReference type="EC" id="5.4.2.2" evidence="4"/>
<reference evidence="18 19" key="1">
    <citation type="submission" date="2017-06" db="EMBL/GenBank/DDBJ databases">
        <title>A platform for efficient transgenesis in Macrostomum lignano, a flatworm model organism for stem cell research.</title>
        <authorList>
            <person name="Berezikov E."/>
        </authorList>
    </citation>
    <scope>NUCLEOTIDE SEQUENCE [LARGE SCALE GENOMIC DNA]</scope>
    <source>
        <strain evidence="18">DV1</strain>
        <tissue evidence="18">Whole organism</tissue>
    </source>
</reference>
<comment type="catalytic activity">
    <reaction evidence="11">
        <text>alpha-D-glucose 1,6-bisphosphate + L-seryl-[protein] = O-phospho-L-seryl-[protein] + alpha-D-glucose 6-phosphate</text>
        <dbReference type="Rhea" id="RHEA:68752"/>
        <dbReference type="Rhea" id="RHEA-COMP:9863"/>
        <dbReference type="Rhea" id="RHEA-COMP:11604"/>
        <dbReference type="ChEBI" id="CHEBI:29999"/>
        <dbReference type="ChEBI" id="CHEBI:58225"/>
        <dbReference type="ChEBI" id="CHEBI:58392"/>
        <dbReference type="ChEBI" id="CHEBI:83421"/>
    </reaction>
</comment>
<evidence type="ECO:0000256" key="14">
    <source>
        <dbReference type="SAM" id="MobiDB-lite"/>
    </source>
</evidence>
<evidence type="ECO:0000256" key="1">
    <source>
        <dbReference type="ARBA" id="ARBA00000443"/>
    </source>
</evidence>
<dbReference type="Pfam" id="PF02880">
    <property type="entry name" value="PGM_PMM_III"/>
    <property type="match status" value="1"/>
</dbReference>
<evidence type="ECO:0000313" key="18">
    <source>
        <dbReference type="EMBL" id="PAA82488.1"/>
    </source>
</evidence>
<dbReference type="GO" id="GO:0000287">
    <property type="term" value="F:magnesium ion binding"/>
    <property type="evidence" value="ECO:0007669"/>
    <property type="project" value="InterPro"/>
</dbReference>
<keyword evidence="9" id="KW-0413">Isomerase</keyword>
<dbReference type="FunFam" id="3.40.120.10:FF:000005">
    <property type="entry name" value="Phosphoglucomutase 5"/>
    <property type="match status" value="1"/>
</dbReference>
<dbReference type="SUPFAM" id="SSF55957">
    <property type="entry name" value="Phosphoglucomutase, C-terminal domain"/>
    <property type="match status" value="1"/>
</dbReference>
<keyword evidence="6" id="KW-0597">Phosphoprotein</keyword>
<evidence type="ECO:0000259" key="15">
    <source>
        <dbReference type="Pfam" id="PF02878"/>
    </source>
</evidence>
<dbReference type="InterPro" id="IPR005844">
    <property type="entry name" value="A-D-PHexomutase_a/b/a-I"/>
</dbReference>
<dbReference type="GO" id="GO:0005829">
    <property type="term" value="C:cytosol"/>
    <property type="evidence" value="ECO:0007669"/>
    <property type="project" value="TreeGrafter"/>
</dbReference>
<dbReference type="InterPro" id="IPR005845">
    <property type="entry name" value="A-D-PHexomutase_a/b/a-II"/>
</dbReference>